<evidence type="ECO:0000313" key="2">
    <source>
        <dbReference type="EMBL" id="GAA3953025.1"/>
    </source>
</evidence>
<dbReference type="Proteomes" id="UP001418444">
    <property type="component" value="Unassembled WGS sequence"/>
</dbReference>
<name>A0ABP7NUX6_9ACTN</name>
<dbReference type="RefSeq" id="WP_344781021.1">
    <property type="nucleotide sequence ID" value="NZ_BAAAZW010000002.1"/>
</dbReference>
<evidence type="ECO:0000313" key="3">
    <source>
        <dbReference type="Proteomes" id="UP001418444"/>
    </source>
</evidence>
<comment type="caution">
    <text evidence="2">The sequence shown here is derived from an EMBL/GenBank/DDBJ whole genome shotgun (WGS) entry which is preliminary data.</text>
</comment>
<feature type="transmembrane region" description="Helical" evidence="1">
    <location>
        <begin position="202"/>
        <end position="220"/>
    </location>
</feature>
<feature type="transmembrane region" description="Helical" evidence="1">
    <location>
        <begin position="148"/>
        <end position="172"/>
    </location>
</feature>
<proteinExistence type="predicted"/>
<feature type="transmembrane region" description="Helical" evidence="1">
    <location>
        <begin position="80"/>
        <end position="100"/>
    </location>
</feature>
<evidence type="ECO:0000256" key="1">
    <source>
        <dbReference type="SAM" id="Phobius"/>
    </source>
</evidence>
<keyword evidence="1" id="KW-0812">Transmembrane</keyword>
<gene>
    <name evidence="2" type="ORF">GCM10022231_08960</name>
</gene>
<sequence>MKLDVELFACGVRGHATYRPDDTDLADQLHVQTAAGLTWRCLRCGTFVTGEPAASGPVQDAPVVARGAVLRDMVIMRLLALDRLLHAVVLLVAGLFILGLRHSQESIERAFERELPLLEPIAAQLGWTLAESRSVALIEKSLTLSPTVITWIGAAILVYAALHLVEAVGLWLMQRWGEYFSVVVTSAFVPMEIYELTERVTVLKLLVLAINVAAVVWLVWRKRLFGIRGGAVAYHAEHSAESLLTLESATRANAGAVRRE</sequence>
<protein>
    <submittedName>
        <fullName evidence="2">DUF2127 domain-containing protein</fullName>
    </submittedName>
</protein>
<reference evidence="3" key="1">
    <citation type="journal article" date="2019" name="Int. J. Syst. Evol. Microbiol.">
        <title>The Global Catalogue of Microorganisms (GCM) 10K type strain sequencing project: providing services to taxonomists for standard genome sequencing and annotation.</title>
        <authorList>
            <consortium name="The Broad Institute Genomics Platform"/>
            <consortium name="The Broad Institute Genome Sequencing Center for Infectious Disease"/>
            <person name="Wu L."/>
            <person name="Ma J."/>
        </authorList>
    </citation>
    <scope>NUCLEOTIDE SEQUENCE [LARGE SCALE GENOMIC DNA]</scope>
    <source>
        <strain evidence="3">JCM 16923</strain>
    </source>
</reference>
<dbReference type="Pfam" id="PF09900">
    <property type="entry name" value="DUF2127"/>
    <property type="match status" value="1"/>
</dbReference>
<organism evidence="2 3">
    <name type="scientific">Gordonia caeni</name>
    <dbReference type="NCBI Taxonomy" id="1007097"/>
    <lineage>
        <taxon>Bacteria</taxon>
        <taxon>Bacillati</taxon>
        <taxon>Actinomycetota</taxon>
        <taxon>Actinomycetes</taxon>
        <taxon>Mycobacteriales</taxon>
        <taxon>Gordoniaceae</taxon>
        <taxon>Gordonia</taxon>
    </lineage>
</organism>
<keyword evidence="1" id="KW-1133">Transmembrane helix</keyword>
<dbReference type="InterPro" id="IPR021125">
    <property type="entry name" value="DUF2127"/>
</dbReference>
<keyword evidence="3" id="KW-1185">Reference proteome</keyword>
<keyword evidence="1" id="KW-0472">Membrane</keyword>
<dbReference type="EMBL" id="BAAAZW010000002">
    <property type="protein sequence ID" value="GAA3953025.1"/>
    <property type="molecule type" value="Genomic_DNA"/>
</dbReference>
<accession>A0ABP7NUX6</accession>